<sequence length="228" mass="26305">MVEDIVPSLLQKIKKEFNAKYASSPKIKELLKNKTSQNSYLFAKEVGQILANVFESNLTMNVLPDGKMYFNIAERILFDTLGTNHKLVTQYASQMQSALNKEAKIGLKPREPSLNKDKIKGIVNRVSYEENYDDIKWIMKDPIVNFTQSVVDDFIMENVNFHGKSGLKPQIKRYVVGKCCDWCEQKAGTYSYPVDKSLYARHENCDCIVEYHPKDGRGIQNSYTKQWR</sequence>
<dbReference type="RefSeq" id="WP_003082637.1">
    <property type="nucleotide sequence ID" value="NZ_JACEGE010000024.1"/>
</dbReference>
<reference evidence="1 2" key="1">
    <citation type="submission" date="2020-07" db="EMBL/GenBank/DDBJ databases">
        <title>Molecular and genomic characterization of Streptococcus porcinus isolated from diseased swine in Brazil.</title>
        <authorList>
            <person name="Moreno L.Z."/>
            <person name="Matajira C.E.C."/>
            <person name="Poor A.P."/>
            <person name="Dutra M.C."/>
            <person name="Moreno A.M."/>
        </authorList>
    </citation>
    <scope>NUCLEOTIDE SEQUENCE [LARGE SCALE GENOMIC DNA]</scope>
    <source>
        <strain evidence="1 2">SP0816-2</strain>
    </source>
</reference>
<dbReference type="AlphaFoldDB" id="A0A7V9WT42"/>
<proteinExistence type="predicted"/>
<name>A0A7V9WT42_STRPO</name>
<comment type="caution">
    <text evidence="1">The sequence shown here is derived from an EMBL/GenBank/DDBJ whole genome shotgun (WGS) entry which is preliminary data.</text>
</comment>
<evidence type="ECO:0008006" key="3">
    <source>
        <dbReference type="Google" id="ProtNLM"/>
    </source>
</evidence>
<evidence type="ECO:0000313" key="1">
    <source>
        <dbReference type="EMBL" id="MBA2796567.1"/>
    </source>
</evidence>
<dbReference type="EMBL" id="JACEGE010000024">
    <property type="protein sequence ID" value="MBA2796567.1"/>
    <property type="molecule type" value="Genomic_DNA"/>
</dbReference>
<evidence type="ECO:0000313" key="2">
    <source>
        <dbReference type="Proteomes" id="UP000524462"/>
    </source>
</evidence>
<accession>A0A7V9WT42</accession>
<dbReference type="Proteomes" id="UP000524462">
    <property type="component" value="Unassembled WGS sequence"/>
</dbReference>
<protein>
    <recommendedName>
        <fullName evidence="3">Gp35</fullName>
    </recommendedName>
</protein>
<organism evidence="1 2">
    <name type="scientific">Streptococcus porcinus</name>
    <dbReference type="NCBI Taxonomy" id="1340"/>
    <lineage>
        <taxon>Bacteria</taxon>
        <taxon>Bacillati</taxon>
        <taxon>Bacillota</taxon>
        <taxon>Bacilli</taxon>
        <taxon>Lactobacillales</taxon>
        <taxon>Streptococcaceae</taxon>
        <taxon>Streptococcus</taxon>
    </lineage>
</organism>
<gene>
    <name evidence="1" type="ORF">H1B29_08755</name>
</gene>